<reference evidence="1" key="1">
    <citation type="submission" date="2021-02" db="EMBL/GenBank/DDBJ databases">
        <authorList>
            <person name="Nowell W R."/>
        </authorList>
    </citation>
    <scope>NUCLEOTIDE SEQUENCE</scope>
</reference>
<evidence type="ECO:0000313" key="1">
    <source>
        <dbReference type="EMBL" id="CAF5093768.1"/>
    </source>
</evidence>
<sequence length="167" mass="19089">YYTSPGNPRLSILSEWLSPCDVTILGRINGLPDFYQYDYQTVCKNGSCIIETNQLSAFVWIYFQISTNNTSCLNNSIRGSLLVHSTECLYDSIGDTCIKSYPTQRVMFTTYYNFLYIPVNRNSNTSSIILNGNDSSIYSYEFIVDDRNIGGTIHLDFEARPQVEKDF</sequence>
<name>A0A8S3EZX8_9BILA</name>
<proteinExistence type="predicted"/>
<evidence type="ECO:0000313" key="2">
    <source>
        <dbReference type="Proteomes" id="UP000681967"/>
    </source>
</evidence>
<dbReference type="AlphaFoldDB" id="A0A8S3EZX8"/>
<feature type="non-terminal residue" evidence="1">
    <location>
        <position position="1"/>
    </location>
</feature>
<organism evidence="1 2">
    <name type="scientific">Rotaria magnacalcarata</name>
    <dbReference type="NCBI Taxonomy" id="392030"/>
    <lineage>
        <taxon>Eukaryota</taxon>
        <taxon>Metazoa</taxon>
        <taxon>Spiralia</taxon>
        <taxon>Gnathifera</taxon>
        <taxon>Rotifera</taxon>
        <taxon>Eurotatoria</taxon>
        <taxon>Bdelloidea</taxon>
        <taxon>Philodinida</taxon>
        <taxon>Philodinidae</taxon>
        <taxon>Rotaria</taxon>
    </lineage>
</organism>
<gene>
    <name evidence="1" type="ORF">BYL167_LOCUS63487</name>
</gene>
<accession>A0A8S3EZX8</accession>
<protein>
    <submittedName>
        <fullName evidence="1">Uncharacterized protein</fullName>
    </submittedName>
</protein>
<dbReference type="EMBL" id="CAJOBH010236743">
    <property type="protein sequence ID" value="CAF5093768.1"/>
    <property type="molecule type" value="Genomic_DNA"/>
</dbReference>
<dbReference type="Proteomes" id="UP000681967">
    <property type="component" value="Unassembled WGS sequence"/>
</dbReference>
<comment type="caution">
    <text evidence="1">The sequence shown here is derived from an EMBL/GenBank/DDBJ whole genome shotgun (WGS) entry which is preliminary data.</text>
</comment>